<dbReference type="PANTHER" id="PTHR14580:SF0">
    <property type="entry name" value="MULTIPLE MYELOMA TUMOR-ASSOCIATED PROTEIN 2"/>
    <property type="match status" value="1"/>
</dbReference>
<dbReference type="GeneTree" id="ENSGT00390000005590"/>
<name>G1MUK5_MELGA</name>
<feature type="compositionally biased region" description="Basic residues" evidence="1">
    <location>
        <begin position="276"/>
        <end position="315"/>
    </location>
</feature>
<feature type="compositionally biased region" description="Basic and acidic residues" evidence="1">
    <location>
        <begin position="229"/>
        <end position="264"/>
    </location>
</feature>
<dbReference type="AlphaFoldDB" id="G1MUK5"/>
<reference evidence="3" key="2">
    <citation type="submission" date="2025-08" db="UniProtKB">
        <authorList>
            <consortium name="Ensembl"/>
        </authorList>
    </citation>
    <scope>IDENTIFICATION</scope>
</reference>
<protein>
    <submittedName>
        <fullName evidence="3">Chromosome 1 open reading frame 35</fullName>
    </submittedName>
</protein>
<feature type="compositionally biased region" description="Basic and acidic residues" evidence="1">
    <location>
        <begin position="175"/>
        <end position="192"/>
    </location>
</feature>
<dbReference type="InParanoid" id="G1MUK5"/>
<dbReference type="Pfam" id="PF10159">
    <property type="entry name" value="MMtag"/>
    <property type="match status" value="1"/>
</dbReference>
<feature type="domain" description="Multiple myeloma tumor-associated protein 2-like N-terminal" evidence="2">
    <location>
        <begin position="21"/>
        <end position="95"/>
    </location>
</feature>
<reference evidence="3" key="3">
    <citation type="submission" date="2025-09" db="UniProtKB">
        <authorList>
            <consortium name="Ensembl"/>
        </authorList>
    </citation>
    <scope>IDENTIFICATION</scope>
</reference>
<dbReference type="HOGENOM" id="CLU_061193_0_1_1"/>
<gene>
    <name evidence="3" type="primary">C1orf35</name>
</gene>
<dbReference type="Proteomes" id="UP000001645">
    <property type="component" value="Chromosome 6"/>
</dbReference>
<dbReference type="Bgee" id="ENSMGAG00000002619">
    <property type="expression patterns" value="Expressed in spleen and 18 other cell types or tissues"/>
</dbReference>
<reference evidence="3 4" key="1">
    <citation type="journal article" date="2010" name="PLoS Biol.">
        <title>Multi-platform next-generation sequencing of the domestic turkey (Meleagris gallopavo): genome assembly and analysis.</title>
        <authorList>
            <person name="Dalloul R.A."/>
            <person name="Long J.A."/>
            <person name="Zimin A.V."/>
            <person name="Aslam L."/>
            <person name="Beal K."/>
            <person name="Blomberg L.A."/>
            <person name="Bouffard P."/>
            <person name="Burt D.W."/>
            <person name="Crasta O."/>
            <person name="Crooijmans R.P."/>
            <person name="Cooper K."/>
            <person name="Coulombe R.A."/>
            <person name="De S."/>
            <person name="Delany M.E."/>
            <person name="Dodgson J.B."/>
            <person name="Dong J.J."/>
            <person name="Evans C."/>
            <person name="Frederickson K.M."/>
            <person name="Flicek P."/>
            <person name="Florea L."/>
            <person name="Folkerts O."/>
            <person name="Groenen M.A."/>
            <person name="Harkins T.T."/>
            <person name="Herrero J."/>
            <person name="Hoffmann S."/>
            <person name="Megens H.J."/>
            <person name="Jiang A."/>
            <person name="de Jong P."/>
            <person name="Kaiser P."/>
            <person name="Kim H."/>
            <person name="Kim K.W."/>
            <person name="Kim S."/>
            <person name="Langenberger D."/>
            <person name="Lee M.K."/>
            <person name="Lee T."/>
            <person name="Mane S."/>
            <person name="Marcais G."/>
            <person name="Marz M."/>
            <person name="McElroy A.P."/>
            <person name="Modise T."/>
            <person name="Nefedov M."/>
            <person name="Notredame C."/>
            <person name="Paton I.R."/>
            <person name="Payne W.S."/>
            <person name="Pertea G."/>
            <person name="Prickett D."/>
            <person name="Puiu D."/>
            <person name="Qioa D."/>
            <person name="Raineri E."/>
            <person name="Ruffier M."/>
            <person name="Salzberg S.L."/>
            <person name="Schatz M.C."/>
            <person name="Scheuring C."/>
            <person name="Schmidt C.J."/>
            <person name="Schroeder S."/>
            <person name="Searle S.M."/>
            <person name="Smith E.J."/>
            <person name="Smith J."/>
            <person name="Sonstegard T.S."/>
            <person name="Stadler P.F."/>
            <person name="Tafer H."/>
            <person name="Tu Z.J."/>
            <person name="Van Tassell C.P."/>
            <person name="Vilella A.J."/>
            <person name="Williams K.P."/>
            <person name="Yorke J.A."/>
            <person name="Zhang L."/>
            <person name="Zhang H.B."/>
            <person name="Zhang X."/>
            <person name="Zhang Y."/>
            <person name="Reed K.M."/>
        </authorList>
    </citation>
    <scope>NUCLEOTIDE SEQUENCE [LARGE SCALE GENOMIC DNA]</scope>
</reference>
<dbReference type="InterPro" id="IPR019315">
    <property type="entry name" value="MMTA2_N"/>
</dbReference>
<sequence length="323" mass="36810">MQTHIANPAPRHHVRLIPRRVRGGQDQFSWEDVKTDKQRENYLGNSLMAPVGRWQKGKDLTWYAKGKQEPAPLSREEELAAVRLAEQEAMMAALGYKNVKRQPTGLSKEDLAEVCKRDSAERAEDVDRVVGLGSSSGSAGRVMLSKEDKEAAKMGLSVFTHQKVCSSPEASGSKRKQDKEEKAEEKRTESSKKSKKEKKKKKKKKHKKEKKKDKHHKRDTTPSSSASSPDRDERRHRSKAQDRPASHGGRQEASRHRHRRDTDSSHSSGASGRSPSSRRRRARSRSRNGQRHPSPRHKGRRRSRSRSPRSHRVRQRHDTDSGD</sequence>
<feature type="compositionally biased region" description="Polar residues" evidence="1">
    <location>
        <begin position="159"/>
        <end position="170"/>
    </location>
</feature>
<dbReference type="PANTHER" id="PTHR14580">
    <property type="entry name" value="MULTIPLE MYELOMA TUMOR-ASSOCIATED PROTEIN 2 FAMILY MEMBER"/>
    <property type="match status" value="1"/>
</dbReference>
<feature type="compositionally biased region" description="Low complexity" evidence="1">
    <location>
        <begin position="265"/>
        <end position="275"/>
    </location>
</feature>
<dbReference type="OrthoDB" id="5390672at2759"/>
<evidence type="ECO:0000313" key="4">
    <source>
        <dbReference type="Proteomes" id="UP000001645"/>
    </source>
</evidence>
<accession>G1MUK5</accession>
<evidence type="ECO:0000313" key="3">
    <source>
        <dbReference type="Ensembl" id="ENSMGAP00000002224.3"/>
    </source>
</evidence>
<dbReference type="InterPro" id="IPR039207">
    <property type="entry name" value="MMTAG2-like"/>
</dbReference>
<keyword evidence="4" id="KW-1185">Reference proteome</keyword>
<feature type="region of interest" description="Disordered" evidence="1">
    <location>
        <begin position="159"/>
        <end position="323"/>
    </location>
</feature>
<proteinExistence type="predicted"/>
<dbReference type="FunCoup" id="G1MUK5">
    <property type="interactions" value="76"/>
</dbReference>
<evidence type="ECO:0000256" key="1">
    <source>
        <dbReference type="SAM" id="MobiDB-lite"/>
    </source>
</evidence>
<organism evidence="3 4">
    <name type="scientific">Meleagris gallopavo</name>
    <name type="common">Wild turkey</name>
    <dbReference type="NCBI Taxonomy" id="9103"/>
    <lineage>
        <taxon>Eukaryota</taxon>
        <taxon>Metazoa</taxon>
        <taxon>Chordata</taxon>
        <taxon>Craniata</taxon>
        <taxon>Vertebrata</taxon>
        <taxon>Euteleostomi</taxon>
        <taxon>Archelosauria</taxon>
        <taxon>Archosauria</taxon>
        <taxon>Dinosauria</taxon>
        <taxon>Saurischia</taxon>
        <taxon>Theropoda</taxon>
        <taxon>Coelurosauria</taxon>
        <taxon>Aves</taxon>
        <taxon>Neognathae</taxon>
        <taxon>Galloanserae</taxon>
        <taxon>Galliformes</taxon>
        <taxon>Phasianidae</taxon>
        <taxon>Meleagridinae</taxon>
        <taxon>Meleagris</taxon>
    </lineage>
</organism>
<evidence type="ECO:0000259" key="2">
    <source>
        <dbReference type="Pfam" id="PF10159"/>
    </source>
</evidence>
<feature type="compositionally biased region" description="Basic residues" evidence="1">
    <location>
        <begin position="193"/>
        <end position="218"/>
    </location>
</feature>
<dbReference type="Ensembl" id="ENSMGAT00000002899.3">
    <property type="protein sequence ID" value="ENSMGAP00000002224.3"/>
    <property type="gene ID" value="ENSMGAG00000002619.3"/>
</dbReference>